<dbReference type="SUPFAM" id="SSF52096">
    <property type="entry name" value="ClpP/crotonase"/>
    <property type="match status" value="1"/>
</dbReference>
<dbReference type="Gene3D" id="3.30.750.44">
    <property type="match status" value="1"/>
</dbReference>
<dbReference type="InterPro" id="IPR029045">
    <property type="entry name" value="ClpP/crotonase-like_dom_sf"/>
</dbReference>
<dbReference type="RefSeq" id="WP_015778140.1">
    <property type="nucleotide sequence ID" value="NC_013171.1"/>
</dbReference>
<proteinExistence type="predicted"/>
<dbReference type="eggNOG" id="ENOG5033RRM">
    <property type="taxonomic scope" value="Bacteria"/>
</dbReference>
<organism evidence="1 2">
    <name type="scientific">Anaerococcus prevotii (strain ATCC 9321 / DSM 20548 / JCM 6508 / NCTC 11806 / PC1)</name>
    <name type="common">Peptostreptococcus prevotii</name>
    <name type="synonym">Peptococcus prevotii</name>
    <dbReference type="NCBI Taxonomy" id="525919"/>
    <lineage>
        <taxon>Bacteria</taxon>
        <taxon>Bacillati</taxon>
        <taxon>Bacillota</taxon>
        <taxon>Tissierellia</taxon>
        <taxon>Tissierellales</taxon>
        <taxon>Peptoniphilaceae</taxon>
        <taxon>Anaerococcus</taxon>
    </lineage>
</organism>
<sequence>MRNNKKKSDRRKRKSEIRIVKSTRNDKRRRPLTRKQRLRRKKIIRRRRILVLIILVLIFAIGSIIFGKLNSYKSPGYPSFRDEVLEGLTENIFVGKTDGRSLTSAEKLADFDKLYEAIIRNYPVSKSNRDKFDQFAKSHDSLRKKVKNSKTDQEYFDIIKESLSILEDPKTFIVDKNTYNNLFNLYKNNKDTNIAKVLGNDQAVDRYKRMINKENINRDMIIDNPKDSTLIARLPDFSSKKLDEDLDLIAEKLQKGSIESIVFDLSDNTSIDSAYVNEFVTYFLDKDYEEKNIFFYRGVLFEEKLTDIKANDQSPYTTGKVKNLAAKYNNEITNFDLDDYSYYDQIELKLKKKDDFKKRKIFVLTNENTANQAIRLAAILKENGAYIVKNALSSEKTPNDKIELLSPDLLLLDHAGLIISINTEIKASEDKILEYDHRINSENPDKAMMEIVK</sequence>
<dbReference type="OrthoDB" id="1690022at2"/>
<dbReference type="EMBL" id="CP001708">
    <property type="protein sequence ID" value="ACV29241.1"/>
    <property type="molecule type" value="Genomic_DNA"/>
</dbReference>
<dbReference type="KEGG" id="apr:Apre_1217"/>
<keyword evidence="2" id="KW-1185">Reference proteome</keyword>
<reference evidence="1 2" key="1">
    <citation type="journal article" date="2009" name="Stand. Genomic Sci.">
        <title>Complete genome sequence of Anaerococcus prevotii type strain (PC1).</title>
        <authorList>
            <person name="Labutti K."/>
            <person name="Pukall R."/>
            <person name="Steenblock K."/>
            <person name="Glavina Del Rio T."/>
            <person name="Tice H."/>
            <person name="Copeland A."/>
            <person name="Cheng J.F."/>
            <person name="Lucas S."/>
            <person name="Chen F."/>
            <person name="Nolan M."/>
            <person name="Bruce D."/>
            <person name="Goodwin L."/>
            <person name="Pitluck S."/>
            <person name="Ivanova N."/>
            <person name="Mavromatis K."/>
            <person name="Ovchinnikova G."/>
            <person name="Pati A."/>
            <person name="Chen A."/>
            <person name="Palaniappan K."/>
            <person name="Land M."/>
            <person name="Hauser L."/>
            <person name="Chang Y.J."/>
            <person name="Jeffries C.D."/>
            <person name="Chain P."/>
            <person name="Saunders E."/>
            <person name="Brettin T."/>
            <person name="Detter J.C."/>
            <person name="Han C."/>
            <person name="Goker M."/>
            <person name="Bristow J."/>
            <person name="Eisen J.A."/>
            <person name="Markowitz V."/>
            <person name="Hugenholtz P."/>
            <person name="Kyrpides N.C."/>
            <person name="Klenk H.P."/>
            <person name="Lapidus A."/>
        </authorList>
    </citation>
    <scope>NUCLEOTIDE SEQUENCE [LARGE SCALE GENOMIC DNA]</scope>
    <source>
        <strain evidence="2">ATCC 9321 / DSM 20548 / JCM 6508 / NCTC 11806 / PC1</strain>
    </source>
</reference>
<dbReference type="Gene3D" id="3.90.226.10">
    <property type="entry name" value="2-enoyl-CoA Hydratase, Chain A, domain 1"/>
    <property type="match status" value="1"/>
</dbReference>
<protein>
    <submittedName>
        <fullName evidence="1">Peptidase S41</fullName>
    </submittedName>
</protein>
<evidence type="ECO:0000313" key="1">
    <source>
        <dbReference type="EMBL" id="ACV29241.1"/>
    </source>
</evidence>
<name>C7RDH8_ANAPD</name>
<evidence type="ECO:0000313" key="2">
    <source>
        <dbReference type="Proteomes" id="UP000002294"/>
    </source>
</evidence>
<accession>C7RDH8</accession>
<gene>
    <name evidence="1" type="ordered locus">Apre_1217</name>
</gene>
<dbReference type="HOGENOM" id="CLU_605009_0_0_9"/>
<dbReference type="Proteomes" id="UP000002294">
    <property type="component" value="Chromosome"/>
</dbReference>
<dbReference type="AlphaFoldDB" id="C7RDH8"/>
<dbReference type="STRING" id="525919.Apre_1217"/>